<dbReference type="AlphaFoldDB" id="A0A3D9RX24"/>
<evidence type="ECO:0000313" key="2">
    <source>
        <dbReference type="Proteomes" id="UP000256304"/>
    </source>
</evidence>
<evidence type="ECO:0000313" key="1">
    <source>
        <dbReference type="EMBL" id="REE81235.1"/>
    </source>
</evidence>
<sequence length="87" mass="9793">MLVQCLVYSCLPFLDNCGTAQKKRKTALARFSATKMISVSEFLMIIDSNAETRSIPVPTSNKRMLYFGLNVWNNPMKISMLATLKAE</sequence>
<dbReference type="Proteomes" id="UP000256304">
    <property type="component" value="Unassembled WGS sequence"/>
</dbReference>
<keyword evidence="2" id="KW-1185">Reference proteome</keyword>
<proteinExistence type="predicted"/>
<dbReference type="EMBL" id="QTTN01000019">
    <property type="protein sequence ID" value="REE81235.1"/>
    <property type="molecule type" value="Genomic_DNA"/>
</dbReference>
<reference evidence="1 2" key="1">
    <citation type="submission" date="2018-08" db="EMBL/GenBank/DDBJ databases">
        <title>Genomic Encyclopedia of Type Strains, Phase III (KMG-III): the genomes of soil and plant-associated and newly described type strains.</title>
        <authorList>
            <person name="Whitman W."/>
        </authorList>
    </citation>
    <scope>NUCLEOTIDE SEQUENCE [LARGE SCALE GENOMIC DNA]</scope>
    <source>
        <strain evidence="1 2">CGMCC 1.10966</strain>
    </source>
</reference>
<comment type="caution">
    <text evidence="1">The sequence shown here is derived from an EMBL/GenBank/DDBJ whole genome shotgun (WGS) entry which is preliminary data.</text>
</comment>
<accession>A0A3D9RX24</accession>
<gene>
    <name evidence="1" type="ORF">A8990_11969</name>
</gene>
<protein>
    <submittedName>
        <fullName evidence="1">Uncharacterized protein</fullName>
    </submittedName>
</protein>
<name>A0A3D9RX24_9BACL</name>
<organism evidence="1 2">
    <name type="scientific">Paenibacillus taihuensis</name>
    <dbReference type="NCBI Taxonomy" id="1156355"/>
    <lineage>
        <taxon>Bacteria</taxon>
        <taxon>Bacillati</taxon>
        <taxon>Bacillota</taxon>
        <taxon>Bacilli</taxon>
        <taxon>Bacillales</taxon>
        <taxon>Paenibacillaceae</taxon>
        <taxon>Paenibacillus</taxon>
    </lineage>
</organism>